<keyword evidence="2" id="KW-1185">Reference proteome</keyword>
<reference evidence="1" key="1">
    <citation type="submission" date="2019-07" db="EMBL/GenBank/DDBJ databases">
        <title>Annotation for the trematode Paragonimus miyazaki's.</title>
        <authorList>
            <person name="Choi Y.-J."/>
        </authorList>
    </citation>
    <scope>NUCLEOTIDE SEQUENCE</scope>
    <source>
        <strain evidence="1">Japan</strain>
    </source>
</reference>
<protein>
    <submittedName>
        <fullName evidence="1">Uncharacterized protein</fullName>
    </submittedName>
</protein>
<organism evidence="1 2">
    <name type="scientific">Paragonimus skrjabini miyazakii</name>
    <dbReference type="NCBI Taxonomy" id="59628"/>
    <lineage>
        <taxon>Eukaryota</taxon>
        <taxon>Metazoa</taxon>
        <taxon>Spiralia</taxon>
        <taxon>Lophotrochozoa</taxon>
        <taxon>Platyhelminthes</taxon>
        <taxon>Trematoda</taxon>
        <taxon>Digenea</taxon>
        <taxon>Plagiorchiida</taxon>
        <taxon>Troglotremata</taxon>
        <taxon>Troglotrematidae</taxon>
        <taxon>Paragonimus</taxon>
    </lineage>
</organism>
<evidence type="ECO:0000313" key="1">
    <source>
        <dbReference type="EMBL" id="KAF7262690.1"/>
    </source>
</evidence>
<dbReference type="Proteomes" id="UP000822476">
    <property type="component" value="Unassembled WGS sequence"/>
</dbReference>
<accession>A0A8S9Z9U3</accession>
<evidence type="ECO:0000313" key="2">
    <source>
        <dbReference type="Proteomes" id="UP000822476"/>
    </source>
</evidence>
<comment type="caution">
    <text evidence="1">The sequence shown here is derived from an EMBL/GenBank/DDBJ whole genome shotgun (WGS) entry which is preliminary data.</text>
</comment>
<dbReference type="EMBL" id="JTDE01000007">
    <property type="protein sequence ID" value="KAF7262690.1"/>
    <property type="molecule type" value="Genomic_DNA"/>
</dbReference>
<name>A0A8S9Z9U3_9TREM</name>
<gene>
    <name evidence="1" type="ORF">EG68_00039</name>
</gene>
<proteinExistence type="predicted"/>
<dbReference type="AlphaFoldDB" id="A0A8S9Z9U3"/>
<dbReference type="OrthoDB" id="6260267at2759"/>
<sequence>MRDSRTRLLQKKSVGKKALAHRGSCLYLYLCSVEKNYIIMSYYWKSDRTEICSNKQREQSRSFVCCRSRKVLMNNNESLLDCEMNVDTKTPFDLRHPLSFLNNRWNRREIDLLFSMAWDICMAIPVHYPTPFDAGKMIKNNIKSTYEIALADRGTQLVVLQQFQSKFSQKCVRLFDDDFLQIPQLRSTAQCDVLFPSEDKTLPTQTATVTNKKISTNKQKLQRRIFDNRKYWRKRISSLRSLRTRDFLEEYMSDSDIPSDDCSVDELSLPVIHEGKKKPVTFDQQTSSTMDVIDLRPPAYVGEAFNNSPPRLGFTEQLPHNVNSAQTKYPPAINVSLEASLLSEVFTISNCVLDDYAEAIEKTIYLKSTDKAEKSFRSYLDCGNVFATSLYADNCEPISVSSWITGVQLTSSTFLKRPWFEQWGVERTCYNNLFTNCMSDLHISSDNGSGLKIYGRQSNITLVEETFSALPIEYKPTSSNDDTTTICDEQSSLDSHTTVEFNLIEQDGWTVVQPTGIQSAENLQPDSEKNEEWVVIDEFLNQQCV</sequence>